<keyword evidence="5 7" id="KW-1133">Transmembrane helix</keyword>
<dbReference type="GO" id="GO:0016413">
    <property type="term" value="F:O-acetyltransferase activity"/>
    <property type="evidence" value="ECO:0007669"/>
    <property type="project" value="InterPro"/>
</dbReference>
<evidence type="ECO:0008006" key="12">
    <source>
        <dbReference type="Google" id="ProtNLM"/>
    </source>
</evidence>
<dbReference type="AlphaFoldDB" id="A0A9P0YMS3"/>
<protein>
    <recommendedName>
        <fullName evidence="12">Trichome birefringence-like N-terminal domain-containing protein</fullName>
    </recommendedName>
</protein>
<organism evidence="10 11">
    <name type="scientific">Cuscuta europaea</name>
    <name type="common">European dodder</name>
    <dbReference type="NCBI Taxonomy" id="41803"/>
    <lineage>
        <taxon>Eukaryota</taxon>
        <taxon>Viridiplantae</taxon>
        <taxon>Streptophyta</taxon>
        <taxon>Embryophyta</taxon>
        <taxon>Tracheophyta</taxon>
        <taxon>Spermatophyta</taxon>
        <taxon>Magnoliopsida</taxon>
        <taxon>eudicotyledons</taxon>
        <taxon>Gunneridae</taxon>
        <taxon>Pentapetalae</taxon>
        <taxon>asterids</taxon>
        <taxon>lamiids</taxon>
        <taxon>Solanales</taxon>
        <taxon>Convolvulaceae</taxon>
        <taxon>Cuscuteae</taxon>
        <taxon>Cuscuta</taxon>
        <taxon>Cuscuta subgen. Cuscuta</taxon>
    </lineage>
</organism>
<evidence type="ECO:0000256" key="3">
    <source>
        <dbReference type="ARBA" id="ARBA00022692"/>
    </source>
</evidence>
<evidence type="ECO:0000313" key="10">
    <source>
        <dbReference type="EMBL" id="CAH9068928.1"/>
    </source>
</evidence>
<evidence type="ECO:0000313" key="11">
    <source>
        <dbReference type="Proteomes" id="UP001152484"/>
    </source>
</evidence>
<gene>
    <name evidence="10" type="ORF">CEURO_LOCUS3008</name>
</gene>
<keyword evidence="3 7" id="KW-0812">Transmembrane</keyword>
<accession>A0A9P0YMS3</accession>
<dbReference type="GO" id="GO:0005794">
    <property type="term" value="C:Golgi apparatus"/>
    <property type="evidence" value="ECO:0007669"/>
    <property type="project" value="TreeGrafter"/>
</dbReference>
<comment type="similarity">
    <text evidence="2">Belongs to the PC-esterase family. TBL subfamily.</text>
</comment>
<dbReference type="Proteomes" id="UP001152484">
    <property type="component" value="Unassembled WGS sequence"/>
</dbReference>
<feature type="domain" description="Trichome birefringence-like N-terminal" evidence="9">
    <location>
        <begin position="83"/>
        <end position="134"/>
    </location>
</feature>
<evidence type="ECO:0000259" key="9">
    <source>
        <dbReference type="Pfam" id="PF14416"/>
    </source>
</evidence>
<evidence type="ECO:0000256" key="5">
    <source>
        <dbReference type="ARBA" id="ARBA00022989"/>
    </source>
</evidence>
<dbReference type="InterPro" id="IPR025846">
    <property type="entry name" value="TBL_N"/>
</dbReference>
<dbReference type="Pfam" id="PF14416">
    <property type="entry name" value="PMR5N"/>
    <property type="match status" value="1"/>
</dbReference>
<feature type="transmembrane region" description="Helical" evidence="7">
    <location>
        <begin position="20"/>
        <end position="39"/>
    </location>
</feature>
<evidence type="ECO:0000256" key="2">
    <source>
        <dbReference type="ARBA" id="ARBA00007727"/>
    </source>
</evidence>
<evidence type="ECO:0000256" key="4">
    <source>
        <dbReference type="ARBA" id="ARBA00022968"/>
    </source>
</evidence>
<feature type="domain" description="Trichome birefringence-like C-terminal" evidence="8">
    <location>
        <begin position="136"/>
        <end position="430"/>
    </location>
</feature>
<dbReference type="Pfam" id="PF13839">
    <property type="entry name" value="PC-Esterase"/>
    <property type="match status" value="1"/>
</dbReference>
<dbReference type="PANTHER" id="PTHR32285:SF219">
    <property type="entry name" value="PROTEIN TRICHOME BIREFRINGENCE-LIKE 24"/>
    <property type="match status" value="1"/>
</dbReference>
<comment type="caution">
    <text evidence="10">The sequence shown here is derived from an EMBL/GenBank/DDBJ whole genome shotgun (WGS) entry which is preliminary data.</text>
</comment>
<evidence type="ECO:0000256" key="7">
    <source>
        <dbReference type="SAM" id="Phobius"/>
    </source>
</evidence>
<comment type="subcellular location">
    <subcellularLocation>
        <location evidence="1">Membrane</location>
        <topology evidence="1">Single-pass membrane protein</topology>
    </subcellularLocation>
</comment>
<keyword evidence="11" id="KW-1185">Reference proteome</keyword>
<reference evidence="10" key="1">
    <citation type="submission" date="2022-07" db="EMBL/GenBank/DDBJ databases">
        <authorList>
            <person name="Macas J."/>
            <person name="Novak P."/>
            <person name="Neumann P."/>
        </authorList>
    </citation>
    <scope>NUCLEOTIDE SEQUENCE</scope>
</reference>
<dbReference type="GO" id="GO:0016020">
    <property type="term" value="C:membrane"/>
    <property type="evidence" value="ECO:0007669"/>
    <property type="project" value="UniProtKB-SubCell"/>
</dbReference>
<proteinExistence type="inferred from homology"/>
<dbReference type="EMBL" id="CAMAPE010000005">
    <property type="protein sequence ID" value="CAH9068928.1"/>
    <property type="molecule type" value="Genomic_DNA"/>
</dbReference>
<name>A0A9P0YMS3_CUSEU</name>
<sequence length="443" mass="50714">MVVHGKRRQRCVSKESLLGLKLGLSVLLAVSFVYMTALFSGTISRIVESGSHFLDDALASTRPLRLLLPQAVDLDFTQGNAQVCDLFTGHWIHNPDGPYYTNETCNFIELHQNCMKNGRPDTDYLYWRWKPRDCGLPRFNAKKFLELMRGKTWALIGDSISRNHVQSILCMLSKVEQPVEVYHDEEFKSRRWFFSASNFTISVIWSPFLAEADIFEDIDGVSTSEAELHLDRLDKKWSQHFHSFDYVILSSGKWYAKSTVYFKGKTLLGCHNCPKRNLKQLGFEFAYREVLRNVFGFLLSSSKKQHKGMIFFRTSTSDHFENGEWHTGGNCKRTEPAKEGELERSEINKILRRVELQEFEKAVGDGSEKGVKLKLFDVSPLSLLRRDGHPGPYRFFQPFAGGKSGPGINDCLHWCLPGPIDSWNDLMMEMVLRGRGADGLVDF</sequence>
<dbReference type="OrthoDB" id="630188at2759"/>
<dbReference type="InterPro" id="IPR029962">
    <property type="entry name" value="TBL"/>
</dbReference>
<evidence type="ECO:0000256" key="6">
    <source>
        <dbReference type="ARBA" id="ARBA00023136"/>
    </source>
</evidence>
<dbReference type="PANTHER" id="PTHR32285">
    <property type="entry name" value="PROTEIN TRICHOME BIREFRINGENCE-LIKE 9-RELATED"/>
    <property type="match status" value="1"/>
</dbReference>
<evidence type="ECO:0000259" key="8">
    <source>
        <dbReference type="Pfam" id="PF13839"/>
    </source>
</evidence>
<keyword evidence="4" id="KW-0735">Signal-anchor</keyword>
<evidence type="ECO:0000256" key="1">
    <source>
        <dbReference type="ARBA" id="ARBA00004167"/>
    </source>
</evidence>
<keyword evidence="6 7" id="KW-0472">Membrane</keyword>
<dbReference type="InterPro" id="IPR026057">
    <property type="entry name" value="TBL_C"/>
</dbReference>